<proteinExistence type="predicted"/>
<comment type="caution">
    <text evidence="1">The sequence shown here is derived from an EMBL/GenBank/DDBJ whole genome shotgun (WGS) entry which is preliminary data.</text>
</comment>
<dbReference type="EMBL" id="JACXST010000003">
    <property type="protein sequence ID" value="MBD9363691.1"/>
    <property type="molecule type" value="Genomic_DNA"/>
</dbReference>
<keyword evidence="2" id="KW-1185">Reference proteome</keyword>
<reference evidence="1 2" key="1">
    <citation type="submission" date="2020-09" db="EMBL/GenBank/DDBJ databases">
        <title>Methylomonas albis sp. nov. and Methylomonas fluvii sp. nov.: Two cold-adapted methanotrophs from the River Elbe and an amended description of Methylovulum psychrotolerans strain Eb1.</title>
        <authorList>
            <person name="Bussmann I.K."/>
            <person name="Klings K.-W."/>
            <person name="Warnstedt J."/>
            <person name="Hoppert M."/>
            <person name="Saborowski A."/>
            <person name="Horn F."/>
            <person name="Liebner S."/>
        </authorList>
    </citation>
    <scope>NUCLEOTIDE SEQUENCE [LARGE SCALE GENOMIC DNA]</scope>
    <source>
        <strain evidence="1 2">EbB</strain>
    </source>
</reference>
<dbReference type="Proteomes" id="UP000641152">
    <property type="component" value="Unassembled WGS sequence"/>
</dbReference>
<organism evidence="1 2">
    <name type="scientific">Methylomonas fluvii</name>
    <dbReference type="NCBI Taxonomy" id="1854564"/>
    <lineage>
        <taxon>Bacteria</taxon>
        <taxon>Pseudomonadati</taxon>
        <taxon>Pseudomonadota</taxon>
        <taxon>Gammaproteobacteria</taxon>
        <taxon>Methylococcales</taxon>
        <taxon>Methylococcaceae</taxon>
        <taxon>Methylomonas</taxon>
    </lineage>
</organism>
<accession>A0ABR9DKP7</accession>
<name>A0ABR9DKP7_9GAMM</name>
<protein>
    <submittedName>
        <fullName evidence="1">Uncharacterized protein</fullName>
    </submittedName>
</protein>
<dbReference type="RefSeq" id="WP_192396473.1">
    <property type="nucleotide sequence ID" value="NZ_CAJHIU010000003.1"/>
</dbReference>
<evidence type="ECO:0000313" key="1">
    <source>
        <dbReference type="EMBL" id="MBD9363691.1"/>
    </source>
</evidence>
<gene>
    <name evidence="1" type="ORF">EBB_25015</name>
</gene>
<sequence>MCDSNTAINQQLGEKRIGGGIYVAIDGLLKYCITAPLLELPIDFKEWYIPIGSIISQLYPLYCVPEQSSVAPAAPYLKQQC</sequence>
<evidence type="ECO:0000313" key="2">
    <source>
        <dbReference type="Proteomes" id="UP000641152"/>
    </source>
</evidence>